<gene>
    <name evidence="3" type="ORF">OL497_02625</name>
</gene>
<feature type="chain" id="PRO_5046429033" evidence="2">
    <location>
        <begin position="24"/>
        <end position="243"/>
    </location>
</feature>
<name>A0ABT3IG81_9BACT</name>
<reference evidence="3 4" key="1">
    <citation type="submission" date="2022-10" db="EMBL/GenBank/DDBJ databases">
        <title>Chitinophaga nivalis PC15 sp. nov., isolated from Pyeongchang county, South Korea.</title>
        <authorList>
            <person name="Trinh H.N."/>
        </authorList>
    </citation>
    <scope>NUCLEOTIDE SEQUENCE [LARGE SCALE GENOMIC DNA]</scope>
    <source>
        <strain evidence="3 4">PC14</strain>
    </source>
</reference>
<feature type="signal peptide" evidence="2">
    <location>
        <begin position="1"/>
        <end position="23"/>
    </location>
</feature>
<feature type="region of interest" description="Disordered" evidence="1">
    <location>
        <begin position="219"/>
        <end position="243"/>
    </location>
</feature>
<dbReference type="EMBL" id="JAPDNS010000001">
    <property type="protein sequence ID" value="MCW3482769.1"/>
    <property type="molecule type" value="Genomic_DNA"/>
</dbReference>
<evidence type="ECO:0000313" key="4">
    <source>
        <dbReference type="Proteomes" id="UP001207742"/>
    </source>
</evidence>
<proteinExistence type="predicted"/>
<sequence>MRLSKLVAIPLILCGLWSSTAKAQKLKNFLENKDSSFTWLGVDFTQARLIGDAGADAADIVARHFAGINQVVVNEPKKYDVSGAFHHSKVNYAITTVNKRNEGTNKDLLKSDNPEDFNHLKPEDIQKLVKGFDFSDKKGIGVLFVMEAMSKAEKAAAMYVTIVDMDTRRVLLTERMTGKAKGFGFRNYWAFSVHDVMDDFSSDYNKIKQKYADAVDPVEETAPKKEGKTAVATKGTKAAKKKG</sequence>
<keyword evidence="2" id="KW-0732">Signal</keyword>
<evidence type="ECO:0000256" key="1">
    <source>
        <dbReference type="SAM" id="MobiDB-lite"/>
    </source>
</evidence>
<keyword evidence="4" id="KW-1185">Reference proteome</keyword>
<accession>A0ABT3IG81</accession>
<dbReference type="Proteomes" id="UP001207742">
    <property type="component" value="Unassembled WGS sequence"/>
</dbReference>
<dbReference type="RefSeq" id="WP_264727470.1">
    <property type="nucleotide sequence ID" value="NZ_JAPDNR010000001.1"/>
</dbReference>
<comment type="caution">
    <text evidence="3">The sequence shown here is derived from an EMBL/GenBank/DDBJ whole genome shotgun (WGS) entry which is preliminary data.</text>
</comment>
<evidence type="ECO:0000256" key="2">
    <source>
        <dbReference type="SAM" id="SignalP"/>
    </source>
</evidence>
<organism evidence="3 4">
    <name type="scientific">Chitinophaga nivalis</name>
    <dbReference type="NCBI Taxonomy" id="2991709"/>
    <lineage>
        <taxon>Bacteria</taxon>
        <taxon>Pseudomonadati</taxon>
        <taxon>Bacteroidota</taxon>
        <taxon>Chitinophagia</taxon>
        <taxon>Chitinophagales</taxon>
        <taxon>Chitinophagaceae</taxon>
        <taxon>Chitinophaga</taxon>
    </lineage>
</organism>
<protein>
    <submittedName>
        <fullName evidence="3">Uncharacterized protein</fullName>
    </submittedName>
</protein>
<evidence type="ECO:0000313" key="3">
    <source>
        <dbReference type="EMBL" id="MCW3482769.1"/>
    </source>
</evidence>